<dbReference type="Proteomes" id="UP000799764">
    <property type="component" value="Unassembled WGS sequence"/>
</dbReference>
<feature type="compositionally biased region" description="Acidic residues" evidence="1">
    <location>
        <begin position="161"/>
        <end position="172"/>
    </location>
</feature>
<evidence type="ECO:0000313" key="3">
    <source>
        <dbReference type="Proteomes" id="UP000799764"/>
    </source>
</evidence>
<keyword evidence="3" id="KW-1185">Reference proteome</keyword>
<organism evidence="2 3">
    <name type="scientific">Karstenula rhodostoma CBS 690.94</name>
    <dbReference type="NCBI Taxonomy" id="1392251"/>
    <lineage>
        <taxon>Eukaryota</taxon>
        <taxon>Fungi</taxon>
        <taxon>Dikarya</taxon>
        <taxon>Ascomycota</taxon>
        <taxon>Pezizomycotina</taxon>
        <taxon>Dothideomycetes</taxon>
        <taxon>Pleosporomycetidae</taxon>
        <taxon>Pleosporales</taxon>
        <taxon>Massarineae</taxon>
        <taxon>Didymosphaeriaceae</taxon>
        <taxon>Karstenula</taxon>
    </lineage>
</organism>
<feature type="compositionally biased region" description="Acidic residues" evidence="1">
    <location>
        <begin position="183"/>
        <end position="217"/>
    </location>
</feature>
<evidence type="ECO:0000256" key="1">
    <source>
        <dbReference type="SAM" id="MobiDB-lite"/>
    </source>
</evidence>
<name>A0A9P4PJC0_9PLEO</name>
<feature type="region of interest" description="Disordered" evidence="1">
    <location>
        <begin position="145"/>
        <end position="222"/>
    </location>
</feature>
<reference evidence="2" key="1">
    <citation type="journal article" date="2020" name="Stud. Mycol.">
        <title>101 Dothideomycetes genomes: a test case for predicting lifestyles and emergence of pathogens.</title>
        <authorList>
            <person name="Haridas S."/>
            <person name="Albert R."/>
            <person name="Binder M."/>
            <person name="Bloem J."/>
            <person name="Labutti K."/>
            <person name="Salamov A."/>
            <person name="Andreopoulos B."/>
            <person name="Baker S."/>
            <person name="Barry K."/>
            <person name="Bills G."/>
            <person name="Bluhm B."/>
            <person name="Cannon C."/>
            <person name="Castanera R."/>
            <person name="Culley D."/>
            <person name="Daum C."/>
            <person name="Ezra D."/>
            <person name="Gonzalez J."/>
            <person name="Henrissat B."/>
            <person name="Kuo A."/>
            <person name="Liang C."/>
            <person name="Lipzen A."/>
            <person name="Lutzoni F."/>
            <person name="Magnuson J."/>
            <person name="Mondo S."/>
            <person name="Nolan M."/>
            <person name="Ohm R."/>
            <person name="Pangilinan J."/>
            <person name="Park H.-J."/>
            <person name="Ramirez L."/>
            <person name="Alfaro M."/>
            <person name="Sun H."/>
            <person name="Tritt A."/>
            <person name="Yoshinaga Y."/>
            <person name="Zwiers L.-H."/>
            <person name="Turgeon B."/>
            <person name="Goodwin S."/>
            <person name="Spatafora J."/>
            <person name="Crous P."/>
            <person name="Grigoriev I."/>
        </authorList>
    </citation>
    <scope>NUCLEOTIDE SEQUENCE</scope>
    <source>
        <strain evidence="2">CBS 690.94</strain>
    </source>
</reference>
<evidence type="ECO:0000313" key="2">
    <source>
        <dbReference type="EMBL" id="KAF2445017.1"/>
    </source>
</evidence>
<gene>
    <name evidence="2" type="ORF">P171DRAFT_485088</name>
</gene>
<comment type="caution">
    <text evidence="2">The sequence shown here is derived from an EMBL/GenBank/DDBJ whole genome shotgun (WGS) entry which is preliminary data.</text>
</comment>
<dbReference type="OrthoDB" id="3796566at2759"/>
<accession>A0A9P4PJC0</accession>
<dbReference type="AlphaFoldDB" id="A0A9P4PJC0"/>
<sequence>MSHITAFNHPLAAAPSTSNASPLPAAAATPACNQLAALKARRLTELIELVEQVFAGQEDLRQSTLSSIMNSTRSGSVEHQLAEAIYFEQGHALAMQYRIGDMTRLQQEHEAVAAGIATPVALGGMSDFVLRLHLSAWVDSLGMGPMEVDESDPSPASSSSSDEDDSDYDPMDEDRHDSGYETEPTDTEEDSEDSEDGDSFESMDEDTDDESEYESEDDGSKRKYVTVWKKELGKYVTFAY</sequence>
<protein>
    <submittedName>
        <fullName evidence="2">Uncharacterized protein</fullName>
    </submittedName>
</protein>
<dbReference type="EMBL" id="MU001500">
    <property type="protein sequence ID" value="KAF2445017.1"/>
    <property type="molecule type" value="Genomic_DNA"/>
</dbReference>
<proteinExistence type="predicted"/>